<evidence type="ECO:0000313" key="3">
    <source>
        <dbReference type="Proteomes" id="UP000245207"/>
    </source>
</evidence>
<dbReference type="PANTHER" id="PTHR33116">
    <property type="entry name" value="REVERSE TRANSCRIPTASE ZINC-BINDING DOMAIN-CONTAINING PROTEIN-RELATED-RELATED"/>
    <property type="match status" value="1"/>
</dbReference>
<dbReference type="SUPFAM" id="SSF56672">
    <property type="entry name" value="DNA/RNA polymerases"/>
    <property type="match status" value="1"/>
</dbReference>
<proteinExistence type="predicted"/>
<keyword evidence="2" id="KW-0808">Transferase</keyword>
<keyword evidence="2" id="KW-0695">RNA-directed DNA polymerase</keyword>
<name>A0A2U1Q3R0_ARTAN</name>
<evidence type="ECO:0000259" key="1">
    <source>
        <dbReference type="PROSITE" id="PS50878"/>
    </source>
</evidence>
<evidence type="ECO:0000313" key="2">
    <source>
        <dbReference type="EMBL" id="PWA92605.1"/>
    </source>
</evidence>
<gene>
    <name evidence="2" type="ORF">CTI12_AA078140</name>
</gene>
<dbReference type="STRING" id="35608.A0A2U1Q3R0"/>
<dbReference type="GO" id="GO:0003964">
    <property type="term" value="F:RNA-directed DNA polymerase activity"/>
    <property type="evidence" value="ECO:0007669"/>
    <property type="project" value="UniProtKB-KW"/>
</dbReference>
<sequence>MEEDVSYDEVKRAVWECGSDKALGPDGFTFEFFKKFWYLVGEDVVRAVSYFFMTGWFPRGCNSSFITLIPKVHDAKLVNDFRPISLIGCQYKIVGKILANRLAVAIDDLVSMGQSAFIKGRQILDGPLILNEAVAWCKRNKQKSIVFKIDFQKAFDSVRWDFIDDILYRFGFGDRWRMWIRGCFTSCMGSILVNGSPTNEFRFQRGLRQGDPLSPFLFILVIESLNVSVKKIVERGLFLPIQVGNFQKVTLSHLFYADDAIFIGKWSHDNVIAMSRLLQCFYMASGLNVNFHKSTLIGVNVPFHEVECMASNVGCKPGKMPFNYLGVKVGENMSRIESWREVINKVSNKLSSWKIKTLSIGGRLTLLKSVLGSLPTYYMSIYKAPQAVVKLLESFRNRFFIGADSDERKSTWISWKKVLASKREGGLGVNSIFALNYALLFKWVWRFRMQPNAMWSQVVRAIHGNDGLLKEPLWKSYPNSVWVIIVKAMSSLKDKGVDLMEFCQKKVGDGQGTHFWLDKWVGDQTLKDAYPRIFALELNKEIKVAAKLEQRDGLGSYRRLPRGGIEEEQMMEMRSAISPIILSPVPDRWVWMLDGSRSFTVGFARTYIDKKLLISGGDPTRWCKVIPQRVNILAWRISLDKLPTRINLDARGFDVTTSVLFAVTHLPFSDES</sequence>
<organism evidence="2 3">
    <name type="scientific">Artemisia annua</name>
    <name type="common">Sweet wormwood</name>
    <dbReference type="NCBI Taxonomy" id="35608"/>
    <lineage>
        <taxon>Eukaryota</taxon>
        <taxon>Viridiplantae</taxon>
        <taxon>Streptophyta</taxon>
        <taxon>Embryophyta</taxon>
        <taxon>Tracheophyta</taxon>
        <taxon>Spermatophyta</taxon>
        <taxon>Magnoliopsida</taxon>
        <taxon>eudicotyledons</taxon>
        <taxon>Gunneridae</taxon>
        <taxon>Pentapetalae</taxon>
        <taxon>asterids</taxon>
        <taxon>campanulids</taxon>
        <taxon>Asterales</taxon>
        <taxon>Asteraceae</taxon>
        <taxon>Asteroideae</taxon>
        <taxon>Anthemideae</taxon>
        <taxon>Artemisiinae</taxon>
        <taxon>Artemisia</taxon>
    </lineage>
</organism>
<reference evidence="2 3" key="1">
    <citation type="journal article" date="2018" name="Mol. Plant">
        <title>The genome of Artemisia annua provides insight into the evolution of Asteraceae family and artemisinin biosynthesis.</title>
        <authorList>
            <person name="Shen Q."/>
            <person name="Zhang L."/>
            <person name="Liao Z."/>
            <person name="Wang S."/>
            <person name="Yan T."/>
            <person name="Shi P."/>
            <person name="Liu M."/>
            <person name="Fu X."/>
            <person name="Pan Q."/>
            <person name="Wang Y."/>
            <person name="Lv Z."/>
            <person name="Lu X."/>
            <person name="Zhang F."/>
            <person name="Jiang W."/>
            <person name="Ma Y."/>
            <person name="Chen M."/>
            <person name="Hao X."/>
            <person name="Li L."/>
            <person name="Tang Y."/>
            <person name="Lv G."/>
            <person name="Zhou Y."/>
            <person name="Sun X."/>
            <person name="Brodelius P.E."/>
            <person name="Rose J.K.C."/>
            <person name="Tang K."/>
        </authorList>
    </citation>
    <scope>NUCLEOTIDE SEQUENCE [LARGE SCALE GENOMIC DNA]</scope>
    <source>
        <strain evidence="3">cv. Huhao1</strain>
        <tissue evidence="2">Leaf</tissue>
    </source>
</reference>
<protein>
    <submittedName>
        <fullName evidence="2">Reverse transcriptase domain, Reverse transcriptase zinc-binding domain protein</fullName>
    </submittedName>
</protein>
<keyword evidence="2" id="KW-0548">Nucleotidyltransferase</keyword>
<dbReference type="CDD" id="cd01650">
    <property type="entry name" value="RT_nLTR_like"/>
    <property type="match status" value="1"/>
</dbReference>
<dbReference type="OrthoDB" id="1937528at2759"/>
<dbReference type="PANTHER" id="PTHR33116:SF78">
    <property type="entry name" value="OS12G0587133 PROTEIN"/>
    <property type="match status" value="1"/>
</dbReference>
<accession>A0A2U1Q3R0</accession>
<keyword evidence="3" id="KW-1185">Reference proteome</keyword>
<dbReference type="Pfam" id="PF00078">
    <property type="entry name" value="RVT_1"/>
    <property type="match status" value="1"/>
</dbReference>
<dbReference type="InterPro" id="IPR000477">
    <property type="entry name" value="RT_dom"/>
</dbReference>
<dbReference type="PROSITE" id="PS50878">
    <property type="entry name" value="RT_POL"/>
    <property type="match status" value="1"/>
</dbReference>
<dbReference type="Proteomes" id="UP000245207">
    <property type="component" value="Unassembled WGS sequence"/>
</dbReference>
<feature type="domain" description="Reverse transcriptase" evidence="1">
    <location>
        <begin position="50"/>
        <end position="329"/>
    </location>
</feature>
<dbReference type="InterPro" id="IPR043502">
    <property type="entry name" value="DNA/RNA_pol_sf"/>
</dbReference>
<comment type="caution">
    <text evidence="2">The sequence shown here is derived from an EMBL/GenBank/DDBJ whole genome shotgun (WGS) entry which is preliminary data.</text>
</comment>
<dbReference type="AlphaFoldDB" id="A0A2U1Q3R0"/>
<dbReference type="EMBL" id="PKPP01000451">
    <property type="protein sequence ID" value="PWA92605.1"/>
    <property type="molecule type" value="Genomic_DNA"/>
</dbReference>